<evidence type="ECO:0000256" key="1">
    <source>
        <dbReference type="SAM" id="Phobius"/>
    </source>
</evidence>
<dbReference type="AlphaFoldDB" id="C4YC04"/>
<dbReference type="Proteomes" id="UP000007703">
    <property type="component" value="Unassembled WGS sequence"/>
</dbReference>
<dbReference type="EMBL" id="CH408083">
    <property type="protein sequence ID" value="EEQ41604.1"/>
    <property type="molecule type" value="Genomic_DNA"/>
</dbReference>
<protein>
    <submittedName>
        <fullName evidence="2">Uncharacterized protein</fullName>
    </submittedName>
</protein>
<keyword evidence="1" id="KW-0812">Transmembrane</keyword>
<proteinExistence type="predicted"/>
<dbReference type="KEGG" id="clu:CLUG_05732"/>
<organism evidence="2 3">
    <name type="scientific">Clavispora lusitaniae (strain ATCC 42720)</name>
    <name type="common">Yeast</name>
    <name type="synonym">Candida lusitaniae</name>
    <dbReference type="NCBI Taxonomy" id="306902"/>
    <lineage>
        <taxon>Eukaryota</taxon>
        <taxon>Fungi</taxon>
        <taxon>Dikarya</taxon>
        <taxon>Ascomycota</taxon>
        <taxon>Saccharomycotina</taxon>
        <taxon>Pichiomycetes</taxon>
        <taxon>Metschnikowiaceae</taxon>
        <taxon>Clavispora</taxon>
    </lineage>
</organism>
<feature type="transmembrane region" description="Helical" evidence="1">
    <location>
        <begin position="75"/>
        <end position="96"/>
    </location>
</feature>
<dbReference type="VEuPathDB" id="FungiDB:CLUG_05732"/>
<gene>
    <name evidence="2" type="ORF">CLUG_05732</name>
</gene>
<keyword evidence="1" id="KW-1133">Transmembrane helix</keyword>
<accession>C4YC04</accession>
<dbReference type="InParanoid" id="C4YC04"/>
<dbReference type="HOGENOM" id="CLU_1635208_0_0_1"/>
<reference evidence="2 3" key="1">
    <citation type="journal article" date="2009" name="Nature">
        <title>Evolution of pathogenicity and sexual reproduction in eight Candida genomes.</title>
        <authorList>
            <person name="Butler G."/>
            <person name="Rasmussen M.D."/>
            <person name="Lin M.F."/>
            <person name="Santos M.A."/>
            <person name="Sakthikumar S."/>
            <person name="Munro C.A."/>
            <person name="Rheinbay E."/>
            <person name="Grabherr M."/>
            <person name="Forche A."/>
            <person name="Reedy J.L."/>
            <person name="Agrafioti I."/>
            <person name="Arnaud M.B."/>
            <person name="Bates S."/>
            <person name="Brown A.J."/>
            <person name="Brunke S."/>
            <person name="Costanzo M.C."/>
            <person name="Fitzpatrick D.A."/>
            <person name="de Groot P.W."/>
            <person name="Harris D."/>
            <person name="Hoyer L.L."/>
            <person name="Hube B."/>
            <person name="Klis F.M."/>
            <person name="Kodira C."/>
            <person name="Lennard N."/>
            <person name="Logue M.E."/>
            <person name="Martin R."/>
            <person name="Neiman A.M."/>
            <person name="Nikolaou E."/>
            <person name="Quail M.A."/>
            <person name="Quinn J."/>
            <person name="Santos M.C."/>
            <person name="Schmitzberger F.F."/>
            <person name="Sherlock G."/>
            <person name="Shah P."/>
            <person name="Silverstein K.A."/>
            <person name="Skrzypek M.S."/>
            <person name="Soll D."/>
            <person name="Staggs R."/>
            <person name="Stansfield I."/>
            <person name="Stumpf M.P."/>
            <person name="Sudbery P.E."/>
            <person name="Srikantha T."/>
            <person name="Zeng Q."/>
            <person name="Berman J."/>
            <person name="Berriman M."/>
            <person name="Heitman J."/>
            <person name="Gow N.A."/>
            <person name="Lorenz M.C."/>
            <person name="Birren B.W."/>
            <person name="Kellis M."/>
            <person name="Cuomo C.A."/>
        </authorList>
    </citation>
    <scope>NUCLEOTIDE SEQUENCE [LARGE SCALE GENOMIC DNA]</scope>
    <source>
        <strain evidence="2 3">ATCC 42720</strain>
    </source>
</reference>
<name>C4YC04_CLAL4</name>
<evidence type="ECO:0000313" key="3">
    <source>
        <dbReference type="Proteomes" id="UP000007703"/>
    </source>
</evidence>
<sequence length="162" mass="18369">MRSCFCQLYVLLLRIYAYLDVIYRNLTNILRSFSLWPLDCGRTVWKGYKPMQSRCHYSQSRSKKKLLTGTIVQPFLFLFSASFPLLFSFILFLFSFSSSSLSSTLFPTHSTACANLLPHHPVYVHDTAYSADCFNSVSFATAWSIDSELYSSPAANCSTSTS</sequence>
<evidence type="ECO:0000313" key="2">
    <source>
        <dbReference type="EMBL" id="EEQ41604.1"/>
    </source>
</evidence>
<keyword evidence="1" id="KW-0472">Membrane</keyword>